<organism evidence="1 2">
    <name type="scientific">Sclerotinia trifoliorum</name>
    <dbReference type="NCBI Taxonomy" id="28548"/>
    <lineage>
        <taxon>Eukaryota</taxon>
        <taxon>Fungi</taxon>
        <taxon>Dikarya</taxon>
        <taxon>Ascomycota</taxon>
        <taxon>Pezizomycotina</taxon>
        <taxon>Leotiomycetes</taxon>
        <taxon>Helotiales</taxon>
        <taxon>Sclerotiniaceae</taxon>
        <taxon>Sclerotinia</taxon>
    </lineage>
</organism>
<accession>A0A8H2VSQ9</accession>
<dbReference type="AlphaFoldDB" id="A0A8H2VSQ9"/>
<evidence type="ECO:0000313" key="2">
    <source>
        <dbReference type="Proteomes" id="UP000624404"/>
    </source>
</evidence>
<dbReference type="EMBL" id="CAJHIA010000012">
    <property type="protein sequence ID" value="CAD6444364.1"/>
    <property type="molecule type" value="Genomic_DNA"/>
</dbReference>
<dbReference type="OrthoDB" id="3439359at2759"/>
<sequence length="271" mass="31679">MPPLIVPKPGDMPPLRLSINQRLSGTWEDDQGNYLIRDFSAEEKAEYELINQLTEASSSHRLGAQSTIEKEDRVLFEFKRDMIFRYRMMGRELPSTDMDDPVFEKLLFNQDAETLRKDIIFYIQLWMRRVVPRRLTDTQPKISSATHRRTQLEKWILDKRDAPLFTRKKGQYLRWQDIVITRASRTHEEMESSDSQTPNIGKFNMVVTFPYLKTNGEKDMETGKEAKVLRMTLNYVQNPENIALSPTLRALGIMLRRGVRNLCFIMKTGSG</sequence>
<name>A0A8H2VSQ9_9HELO</name>
<keyword evidence="2" id="KW-1185">Reference proteome</keyword>
<evidence type="ECO:0000313" key="1">
    <source>
        <dbReference type="EMBL" id="CAD6444364.1"/>
    </source>
</evidence>
<protein>
    <submittedName>
        <fullName evidence="1">Ca812b85-e0fc-4ae4-a3a6-ab2cbf157aef</fullName>
    </submittedName>
</protein>
<proteinExistence type="predicted"/>
<comment type="caution">
    <text evidence="1">The sequence shown here is derived from an EMBL/GenBank/DDBJ whole genome shotgun (WGS) entry which is preliminary data.</text>
</comment>
<dbReference type="Proteomes" id="UP000624404">
    <property type="component" value="Unassembled WGS sequence"/>
</dbReference>
<gene>
    <name evidence="1" type="ORF">SCLTRI_LOCUS4156</name>
</gene>
<reference evidence="1" key="1">
    <citation type="submission" date="2020-10" db="EMBL/GenBank/DDBJ databases">
        <authorList>
            <person name="Kusch S."/>
        </authorList>
    </citation>
    <scope>NUCLEOTIDE SEQUENCE</scope>
    <source>
        <strain evidence="1">SwB9</strain>
    </source>
</reference>